<evidence type="ECO:0000313" key="1">
    <source>
        <dbReference type="EMBL" id="ARJ25079.1"/>
    </source>
</evidence>
<dbReference type="RefSeq" id="WP_085312940.1">
    <property type="nucleotide sequence ID" value="NZ_CP020743.1"/>
</dbReference>
<evidence type="ECO:0000313" key="2">
    <source>
        <dbReference type="EMBL" id="TKI82588.1"/>
    </source>
</evidence>
<protein>
    <submittedName>
        <fullName evidence="1">Uncharacterized protein</fullName>
    </submittedName>
</protein>
<sequence>MLKTQKNKRCENCGSTTFKEGRVGSAYHAYVCEDESSRFFSGGKRSKLLTTFCLECGEVQSFRVEKPEIFKE</sequence>
<evidence type="ECO:0000313" key="3">
    <source>
        <dbReference type="Proteomes" id="UP000192932"/>
    </source>
</evidence>
<dbReference type="EMBL" id="SZOD01000533">
    <property type="protein sequence ID" value="TKI82588.1"/>
    <property type="molecule type" value="Genomic_DNA"/>
</dbReference>
<name>A0A1W6AGX9_BACMY</name>
<gene>
    <name evidence="1" type="ORF">B7492_05550</name>
    <name evidence="2" type="ORF">FC701_20920</name>
</gene>
<dbReference type="Proteomes" id="UP000305524">
    <property type="component" value="Unassembled WGS sequence"/>
</dbReference>
<dbReference type="EMBL" id="CP020743">
    <property type="protein sequence ID" value="ARJ25079.1"/>
    <property type="molecule type" value="Genomic_DNA"/>
</dbReference>
<accession>A0A1W6AGX9</accession>
<reference evidence="1 3" key="1">
    <citation type="submission" date="2017-04" db="EMBL/GenBank/DDBJ databases">
        <title>The Characteristic of a Fine Plant Growth-Promoting Rhizobacteria Bacillus mycoides Gnyt1 and its Whole Genome Sequencing Analysis.</title>
        <authorList>
            <person name="Li J.H."/>
            <person name="Yao T."/>
        </authorList>
    </citation>
    <scope>NUCLEOTIDE SEQUENCE [LARGE SCALE GENOMIC DNA]</scope>
    <source>
        <strain evidence="1 3">Gnyt1</strain>
    </source>
</reference>
<dbReference type="AlphaFoldDB" id="A0A1W6AGX9"/>
<reference evidence="2 4" key="2">
    <citation type="journal article" date="2019" name="Environ. Microbiol.">
        <title>An active ?-lactamase is a part of an orchestrated cell wall stress resistance network of Bacillus subtilis and related rhizosphere species.</title>
        <authorList>
            <person name="Bucher T."/>
            <person name="Keren-Paz A."/>
            <person name="Hausser J."/>
            <person name="Olender T."/>
            <person name="Cytryn E."/>
            <person name="Kolodkin-Gal I."/>
        </authorList>
    </citation>
    <scope>NUCLEOTIDE SEQUENCE [LARGE SCALE GENOMIC DNA]</scope>
    <source>
        <strain evidence="2 4">I186</strain>
    </source>
</reference>
<evidence type="ECO:0000313" key="4">
    <source>
        <dbReference type="Proteomes" id="UP000305524"/>
    </source>
</evidence>
<proteinExistence type="predicted"/>
<dbReference type="Proteomes" id="UP000192932">
    <property type="component" value="Chromosome"/>
</dbReference>
<organism evidence="1 3">
    <name type="scientific">Bacillus mycoides</name>
    <dbReference type="NCBI Taxonomy" id="1405"/>
    <lineage>
        <taxon>Bacteria</taxon>
        <taxon>Bacillati</taxon>
        <taxon>Bacillota</taxon>
        <taxon>Bacilli</taxon>
        <taxon>Bacillales</taxon>
        <taxon>Bacillaceae</taxon>
        <taxon>Bacillus</taxon>
        <taxon>Bacillus cereus group</taxon>
    </lineage>
</organism>